<evidence type="ECO:0000313" key="3">
    <source>
        <dbReference type="EMBL" id="MBO1885127.1"/>
    </source>
</evidence>
<feature type="domain" description="Filamentation induced by cAMP protein Fic-like C-terminal" evidence="2">
    <location>
        <begin position="375"/>
        <end position="436"/>
    </location>
</feature>
<reference evidence="3 4" key="1">
    <citation type="submission" date="2021-03" db="EMBL/GenBank/DDBJ databases">
        <title>Isolation and description of Capnocytophaga bilenii sp. nov., a novel Capnocytophaga species, isolated from a gingivitis subject.</title>
        <authorList>
            <person name="Antezack A."/>
            <person name="Monnet-Corti V."/>
            <person name="La Scola B."/>
        </authorList>
    </citation>
    <scope>NUCLEOTIDE SEQUENCE [LARGE SCALE GENOMIC DNA]</scope>
    <source>
        <strain evidence="3 4">Marseille-Q4570</strain>
    </source>
</reference>
<accession>A0ABS3Q0L6</accession>
<comment type="caution">
    <text evidence="3">The sequence shown here is derived from an EMBL/GenBank/DDBJ whole genome shotgun (WGS) entry which is preliminary data.</text>
</comment>
<dbReference type="Proteomes" id="UP000681610">
    <property type="component" value="Unassembled WGS sequence"/>
</dbReference>
<dbReference type="Pfam" id="PF04326">
    <property type="entry name" value="SLFN_AlbA_2"/>
    <property type="match status" value="1"/>
</dbReference>
<dbReference type="InterPro" id="IPR007421">
    <property type="entry name" value="Schlafen_AlbA_2_dom"/>
</dbReference>
<dbReference type="PANTHER" id="PTHR30595">
    <property type="entry name" value="GLPR-RELATED TRANSCRIPTIONAL REPRESSOR"/>
    <property type="match status" value="1"/>
</dbReference>
<evidence type="ECO:0000259" key="2">
    <source>
        <dbReference type="Pfam" id="PF21247"/>
    </source>
</evidence>
<name>A0ABS3Q0L6_9FLAO</name>
<dbReference type="PANTHER" id="PTHR30595:SF6">
    <property type="entry name" value="SCHLAFEN ALBA-2 DOMAIN-CONTAINING PROTEIN"/>
    <property type="match status" value="1"/>
</dbReference>
<protein>
    <submittedName>
        <fullName evidence="3">DNA binding domain-containing protein</fullName>
    </submittedName>
</protein>
<evidence type="ECO:0000259" key="1">
    <source>
        <dbReference type="Pfam" id="PF04326"/>
    </source>
</evidence>
<dbReference type="EMBL" id="JAGDYP010000013">
    <property type="protein sequence ID" value="MBO1885127.1"/>
    <property type="molecule type" value="Genomic_DNA"/>
</dbReference>
<dbReference type="RefSeq" id="WP_208059490.1">
    <property type="nucleotide sequence ID" value="NZ_JAGDYP010000013.1"/>
</dbReference>
<feature type="domain" description="Schlafen AlbA-2" evidence="1">
    <location>
        <begin position="4"/>
        <end position="121"/>
    </location>
</feature>
<dbReference type="Gene3D" id="3.30.950.30">
    <property type="entry name" value="Schlafen, AAA domain"/>
    <property type="match status" value="1"/>
</dbReference>
<keyword evidence="4" id="KW-1185">Reference proteome</keyword>
<dbReference type="InterPro" id="IPR049514">
    <property type="entry name" value="Fic-like_C"/>
</dbReference>
<dbReference type="Pfam" id="PF21247">
    <property type="entry name" value="Fic-like_C"/>
    <property type="match status" value="1"/>
</dbReference>
<evidence type="ECO:0000313" key="4">
    <source>
        <dbReference type="Proteomes" id="UP000681610"/>
    </source>
</evidence>
<gene>
    <name evidence="3" type="ORF">J4N46_12075</name>
</gene>
<organism evidence="3 4">
    <name type="scientific">Capnocytophaga bilenii</name>
    <dbReference type="NCBI Taxonomy" id="2819369"/>
    <lineage>
        <taxon>Bacteria</taxon>
        <taxon>Pseudomonadati</taxon>
        <taxon>Bacteroidota</taxon>
        <taxon>Flavobacteriia</taxon>
        <taxon>Flavobacteriales</taxon>
        <taxon>Flavobacteriaceae</taxon>
        <taxon>Capnocytophaga</taxon>
    </lineage>
</organism>
<dbReference type="Pfam" id="PF13749">
    <property type="entry name" value="HATPase_c_4"/>
    <property type="match status" value="1"/>
</dbReference>
<dbReference type="InterPro" id="IPR038475">
    <property type="entry name" value="RecG_C_sf"/>
</dbReference>
<dbReference type="Gene3D" id="3.30.565.60">
    <property type="match status" value="1"/>
</dbReference>
<proteinExistence type="predicted"/>
<dbReference type="InterPro" id="IPR038461">
    <property type="entry name" value="Schlafen_AlbA_2_dom_sf"/>
</dbReference>
<sequence length="446" mass="51051">MNPETNRIEYKQELIDDLEKEVVAFLNYQEGGIIYIGIDKKGKAVGVSDIDGDMLKIKDRLKNNITPSCMGLFDVSAKTIDSKNVIKITLASGTEKPYYIKKLGMSEKGTFIRIGTAAEPMPIKMIESLFAKRTRNSIGKIKFPNQNLTFEQLKIYYESSVKMLNQQFAPNLELLTEEGLYNYVAYLLADTNGISVKVAKYDGLDRVDLIENNEYGYCSLIKATKQVLDKIGVENKTLAKITPKERKETRLWNPVALREAVINAIVHNDYTLEVPPKFEFFDDRIEITSFGSLPQGMTEKEFFEGYSVPRNKELMRVFRDLDLVEHLGSGVPRILKNYGKECFKFTENFLRMIFPATTQDTAQVTAQDTAQVTAQVKELIEILSKEMDRQEIQDMLGLSHREHFRLKYLKPALEQGFIEMTIPEKPSSKLQKYRLTILGKQLKDKL</sequence>